<dbReference type="EMBL" id="RSCD01000029">
    <property type="protein sequence ID" value="RSH81546.1"/>
    <property type="molecule type" value="Genomic_DNA"/>
</dbReference>
<dbReference type="AlphaFoldDB" id="A0A427XRS7"/>
<proteinExistence type="predicted"/>
<protein>
    <recommendedName>
        <fullName evidence="2">NADP-dependent oxidoreductase domain-containing protein</fullName>
    </recommendedName>
</protein>
<dbReference type="STRING" id="1890683.A0A427XRS7"/>
<dbReference type="InterPro" id="IPR050791">
    <property type="entry name" value="Aldo-Keto_reductase"/>
</dbReference>
<dbReference type="Pfam" id="PF00248">
    <property type="entry name" value="Aldo_ket_red"/>
    <property type="match status" value="1"/>
</dbReference>
<dbReference type="PANTHER" id="PTHR43625">
    <property type="entry name" value="AFLATOXIN B1 ALDEHYDE REDUCTASE"/>
    <property type="match status" value="1"/>
</dbReference>
<dbReference type="Gene3D" id="3.20.20.100">
    <property type="entry name" value="NADP-dependent oxidoreductase domain"/>
    <property type="match status" value="1"/>
</dbReference>
<organism evidence="3 4">
    <name type="scientific">Saitozyma podzolica</name>
    <dbReference type="NCBI Taxonomy" id="1890683"/>
    <lineage>
        <taxon>Eukaryota</taxon>
        <taxon>Fungi</taxon>
        <taxon>Dikarya</taxon>
        <taxon>Basidiomycota</taxon>
        <taxon>Agaricomycotina</taxon>
        <taxon>Tremellomycetes</taxon>
        <taxon>Tremellales</taxon>
        <taxon>Trimorphomycetaceae</taxon>
        <taxon>Saitozyma</taxon>
    </lineage>
</organism>
<evidence type="ECO:0000313" key="4">
    <source>
        <dbReference type="Proteomes" id="UP000279259"/>
    </source>
</evidence>
<keyword evidence="4" id="KW-1185">Reference proteome</keyword>
<dbReference type="Proteomes" id="UP000279259">
    <property type="component" value="Unassembled WGS sequence"/>
</dbReference>
<dbReference type="InterPro" id="IPR036812">
    <property type="entry name" value="NAD(P)_OxRdtase_dom_sf"/>
</dbReference>
<dbReference type="PANTHER" id="PTHR43625:SF78">
    <property type="entry name" value="PYRIDOXAL REDUCTASE-RELATED"/>
    <property type="match status" value="1"/>
</dbReference>
<feature type="domain" description="NADP-dependent oxidoreductase" evidence="2">
    <location>
        <begin position="15"/>
        <end position="313"/>
    </location>
</feature>
<reference evidence="3 4" key="1">
    <citation type="submission" date="2018-11" db="EMBL/GenBank/DDBJ databases">
        <title>Genome sequence of Saitozyma podzolica DSM 27192.</title>
        <authorList>
            <person name="Aliyu H."/>
            <person name="Gorte O."/>
            <person name="Ochsenreither K."/>
        </authorList>
    </citation>
    <scope>NUCLEOTIDE SEQUENCE [LARGE SCALE GENOMIC DNA]</scope>
    <source>
        <strain evidence="3 4">DSM 27192</strain>
    </source>
</reference>
<dbReference type="CDD" id="cd19077">
    <property type="entry name" value="AKR_AKR8A1-2"/>
    <property type="match status" value="1"/>
</dbReference>
<comment type="caution">
    <text evidence="3">The sequence shown here is derived from an EMBL/GenBank/DDBJ whole genome shotgun (WGS) entry which is preliminary data.</text>
</comment>
<dbReference type="SUPFAM" id="SSF51430">
    <property type="entry name" value="NAD(P)-linked oxidoreductase"/>
    <property type="match status" value="1"/>
</dbReference>
<gene>
    <name evidence="3" type="ORF">EHS25_006168</name>
</gene>
<evidence type="ECO:0000259" key="2">
    <source>
        <dbReference type="Pfam" id="PF00248"/>
    </source>
</evidence>
<dbReference type="GO" id="GO:0005737">
    <property type="term" value="C:cytoplasm"/>
    <property type="evidence" value="ECO:0007669"/>
    <property type="project" value="TreeGrafter"/>
</dbReference>
<evidence type="ECO:0000256" key="1">
    <source>
        <dbReference type="ARBA" id="ARBA00023002"/>
    </source>
</evidence>
<evidence type="ECO:0000313" key="3">
    <source>
        <dbReference type="EMBL" id="RSH81546.1"/>
    </source>
</evidence>
<name>A0A427XRS7_9TREE</name>
<accession>A0A427XRS7</accession>
<sequence length="333" mass="36583">MSMPQVTLAGKSVGRIGYGLMQLTWNPKPPAEEVSFAAMKAAADAGATAWSTAMFYGPPTDQSANVRLIGNFFKKYPEYKDKITIVLKGGHDENMHPVSKNIVEFVRGEIRKAESLLGGKKVDVFSFARIPPGVEPEELFTALKQCRDEGLFAAVGASETGVETLEKVQKIVDIAVLEIEVSLWSYEKDIQDAIAWSAKNKVPIYAYSPLGRGFITRTYKSPEDIPEGSFQKGLPRFQGEAFYENLKLVDRLDEMAEAKGVSTAQLALAWILTLSPYTIPIPGSSSPSRVQGNCDAANVKFTDEEIGKINQILSTFELKGDRYMAGLHSLSMR</sequence>
<dbReference type="OrthoDB" id="37537at2759"/>
<keyword evidence="1" id="KW-0560">Oxidoreductase</keyword>
<dbReference type="GO" id="GO:0016491">
    <property type="term" value="F:oxidoreductase activity"/>
    <property type="evidence" value="ECO:0007669"/>
    <property type="project" value="UniProtKB-KW"/>
</dbReference>
<dbReference type="InterPro" id="IPR023210">
    <property type="entry name" value="NADP_OxRdtase_dom"/>
</dbReference>